<dbReference type="Proteomes" id="UP000006753">
    <property type="component" value="Unassembled WGS sequence"/>
</dbReference>
<dbReference type="RefSeq" id="XP_007292435.1">
    <property type="nucleotide sequence ID" value="XM_007292373.1"/>
</dbReference>
<evidence type="ECO:0000313" key="3">
    <source>
        <dbReference type="EMBL" id="EKD16969.1"/>
    </source>
</evidence>
<dbReference type="EMBL" id="JH921437">
    <property type="protein sequence ID" value="EKD16969.1"/>
    <property type="molecule type" value="Genomic_DNA"/>
</dbReference>
<dbReference type="SMART" id="SM00829">
    <property type="entry name" value="PKS_ER"/>
    <property type="match status" value="1"/>
</dbReference>
<dbReference type="InParanoid" id="K1XW42"/>
<dbReference type="InterPro" id="IPR011032">
    <property type="entry name" value="GroES-like_sf"/>
</dbReference>
<dbReference type="OMA" id="PNEQIYP"/>
<dbReference type="InterPro" id="IPR051603">
    <property type="entry name" value="Zinc-ADH_QOR/CCCR"/>
</dbReference>
<dbReference type="HOGENOM" id="CLU_026673_3_4_1"/>
<dbReference type="Gene3D" id="3.90.180.10">
    <property type="entry name" value="Medium-chain alcohol dehydrogenases, catalytic domain"/>
    <property type="match status" value="1"/>
</dbReference>
<dbReference type="OrthoDB" id="203908at2759"/>
<proteinExistence type="predicted"/>
<reference evidence="3 4" key="1">
    <citation type="journal article" date="2012" name="BMC Genomics">
        <title>Sequencing the genome of Marssonina brunnea reveals fungus-poplar co-evolution.</title>
        <authorList>
            <person name="Zhu S."/>
            <person name="Cao Y.-Z."/>
            <person name="Jiang C."/>
            <person name="Tan B.-Y."/>
            <person name="Wang Z."/>
            <person name="Feng S."/>
            <person name="Zhang L."/>
            <person name="Su X.-H."/>
            <person name="Brejova B."/>
            <person name="Vinar T."/>
            <person name="Xu M."/>
            <person name="Wang M.-X."/>
            <person name="Zhang S.-G."/>
            <person name="Huang M.-R."/>
            <person name="Wu R."/>
            <person name="Zhou Y."/>
        </authorList>
    </citation>
    <scope>NUCLEOTIDE SEQUENCE [LARGE SCALE GENOMIC DNA]</scope>
    <source>
        <strain evidence="3 4">MB_m1</strain>
    </source>
</reference>
<evidence type="ECO:0000256" key="1">
    <source>
        <dbReference type="ARBA" id="ARBA00022857"/>
    </source>
</evidence>
<dbReference type="GeneID" id="18760481"/>
<keyword evidence="4" id="KW-1185">Reference proteome</keyword>
<evidence type="ECO:0000259" key="2">
    <source>
        <dbReference type="SMART" id="SM00829"/>
    </source>
</evidence>
<protein>
    <submittedName>
        <fullName evidence="3">Zinc-binding oxidoreductase</fullName>
    </submittedName>
</protein>
<sequence length="321" mass="33978">MSTMKAVVIHEAGGPEVLKIEQISIPVPKAGQVRIQVKAFGINRSEFFTRQGHSPSVTFPRVLGIEATGIVDSCPGNEFEKGEVVATAMGGMGRAFDGGYAEYTCVSAGNVQAIKTELPWETLGAMPEMLQTAWGSLFKGLRLRKGERLLVRGGTSSVGLAATSIAKNHGAYVASTTRKAGSEAMLKSGGADEVVIDDGLIADKIQEKFDKILDLIGTTSIKDSLHCVKDGGTVCMSGILGGEWNIESFTPMEYIPTGVNLTAYTGGPNEFMETPLEDLAKQVKAGTLKLQVGRVFRIDEIVEAHGLMDANGAGGKIVVLT</sequence>
<keyword evidence="1" id="KW-0521">NADP</keyword>
<dbReference type="InterPro" id="IPR020843">
    <property type="entry name" value="ER"/>
</dbReference>
<dbReference type="eggNOG" id="KOG1198">
    <property type="taxonomic scope" value="Eukaryota"/>
</dbReference>
<dbReference type="SUPFAM" id="SSF50129">
    <property type="entry name" value="GroES-like"/>
    <property type="match status" value="1"/>
</dbReference>
<dbReference type="SUPFAM" id="SSF51735">
    <property type="entry name" value="NAD(P)-binding Rossmann-fold domains"/>
    <property type="match status" value="1"/>
</dbReference>
<evidence type="ECO:0000313" key="4">
    <source>
        <dbReference type="Proteomes" id="UP000006753"/>
    </source>
</evidence>
<dbReference type="AlphaFoldDB" id="K1XW42"/>
<name>K1XW42_MARBU</name>
<organism evidence="3 4">
    <name type="scientific">Marssonina brunnea f. sp. multigermtubi (strain MB_m1)</name>
    <name type="common">Marssonina leaf spot fungus</name>
    <dbReference type="NCBI Taxonomy" id="1072389"/>
    <lineage>
        <taxon>Eukaryota</taxon>
        <taxon>Fungi</taxon>
        <taxon>Dikarya</taxon>
        <taxon>Ascomycota</taxon>
        <taxon>Pezizomycotina</taxon>
        <taxon>Leotiomycetes</taxon>
        <taxon>Helotiales</taxon>
        <taxon>Drepanopezizaceae</taxon>
        <taxon>Drepanopeziza</taxon>
    </lineage>
</organism>
<accession>K1XW42</accession>
<dbReference type="InterPro" id="IPR013154">
    <property type="entry name" value="ADH-like_N"/>
</dbReference>
<gene>
    <name evidence="3" type="ORF">MBM_04546</name>
</gene>
<feature type="domain" description="Enoyl reductase (ER)" evidence="2">
    <location>
        <begin position="13"/>
        <end position="319"/>
    </location>
</feature>
<dbReference type="Gene3D" id="3.40.50.720">
    <property type="entry name" value="NAD(P)-binding Rossmann-like Domain"/>
    <property type="match status" value="1"/>
</dbReference>
<dbReference type="Pfam" id="PF08240">
    <property type="entry name" value="ADH_N"/>
    <property type="match status" value="1"/>
</dbReference>
<dbReference type="CDD" id="cd08243">
    <property type="entry name" value="quinone_oxidoreductase_like_1"/>
    <property type="match status" value="1"/>
</dbReference>
<dbReference type="PANTHER" id="PTHR44154">
    <property type="entry name" value="QUINONE OXIDOREDUCTASE"/>
    <property type="match status" value="1"/>
</dbReference>
<dbReference type="KEGG" id="mbe:MBM_04546"/>
<dbReference type="STRING" id="1072389.K1XW42"/>
<dbReference type="PANTHER" id="PTHR44154:SF1">
    <property type="entry name" value="QUINONE OXIDOREDUCTASE"/>
    <property type="match status" value="1"/>
</dbReference>
<dbReference type="GO" id="GO:0016491">
    <property type="term" value="F:oxidoreductase activity"/>
    <property type="evidence" value="ECO:0007669"/>
    <property type="project" value="InterPro"/>
</dbReference>
<dbReference type="InterPro" id="IPR036291">
    <property type="entry name" value="NAD(P)-bd_dom_sf"/>
</dbReference>
<dbReference type="Pfam" id="PF13602">
    <property type="entry name" value="ADH_zinc_N_2"/>
    <property type="match status" value="1"/>
</dbReference>